<evidence type="ECO:0000313" key="6">
    <source>
        <dbReference type="EMBL" id="MFD2597427.1"/>
    </source>
</evidence>
<proteinExistence type="predicted"/>
<sequence length="1456" mass="163473">MLAIFTFSLQFAVVQTFVAKKATNYLSSELDAKVSLSGIYFHPFSALVVHDFTLDDPKGERLISSDRLYFSLSLGGLLQNRIRIKDVYLAEGYVNYVSYKDSSNFDFLIDYFSPKKKTTKPSKKKMEIALDRFEISNSKLLFTDATKKHHDRGIDYSKMELSELSGIFSDISLDTAYQHVSIKNLRFRERSGFELKNLSTSVSLQKKTMIFDDLELLTNRSKLTNFLRFDFDKLDDFGDFVKKVTINARLENAFIDSRDIAFFAPDVRFVQFQTAVQTALLSGTIAEITARNVSLTTKQQTALKGRFRIKGLPDIDKTIFDFSEVSLKSHPQDINVLVQELANDPKFKLPEQIESLGRLGFQGSFVGLYNDFDVDGAFQTELGDIKTNTSIEIGKELVYAGALTSPNFNLGAIAKNNIVGNAGLDLKFDGKNTDLSKLDIALEGTLTQLELQQNTLQKVQLQANLKEQILQTTGQISDPFAALTYDAQIDLSAQQPIYKLSANVDQLHLSALHFLKKDSIVARNVDLNAEFAGTDINNLSGFIETDAIALQTQDGLFQIEDFKFESAGDQTNRKLILQSNVLDAELIGTLDLNTIQAYFQSLAVQYAPAIGLEKQPFNDQNFDLKVALKSFDPVSSFLDLPLSLDDGALLNANFSSDNYIGNFNFSSPSLNYNGVKLHNLRIDEKTDAKNFSLRLLADRLSVADSIFVNKISVENILSNDSLHFAIKAAESDWPDRLRLNGHIHFEHNKPAYIHFEESNIVLNNDPWKIQAQKEIRVSKGKLYFDQFRFTRNQENVEFNGILSNEDDELQISFNRFGLQSLEAITNPLGIHLRGEMNGQVAIHSVLKSPYFKANIQTTPIVYNAIPIGQLNLDADFNPENKLVDIKVNLLDALHRGFELAGTYDLDDPENALQLRGEIREMELVLFQPFLKDLVSDLTGKSSAELKIGGTFQAPKISGQAQIQQASFTVLYLNTNYSLSDQAILFEDNVVRFANLRLNDAQRHEAASSGYLDLNQLSDPEIQVEARANNFMVLNTTYKENNTYYGTAFATGIFKFSGRTTNLNINIQASSNPNTVITIPLDAAMTISESDFIYMVQPEESKSVAQNKNFLQGLTMNMDITLTPDAEMNIHTDIGQLRGTGDGEVNLKLSNRGDFEMFGDYNIAAGKFHFVAQDFINKYFDIKQGGTIRWTGDPTQAQLDVTAIYQQRTALGALYNSAGRPQNDERVLAQADMIIGGTLGNPDISFDLSFPLTPYVKDELQAYLSDANNVNQQALSLIVRRSFTATNANNEFGREVNNTLLSAGTEFAFNQLNAIISQSLNVNFLDLNIRSLNDASASLRLFDDRLVLTGGISDRRNLQNTDLTFLSNRVATDAELTYRIRKDGSLMFRAYNRLNTRNMLFTPTDEYINAAGLIYRQEFNTFQEFFRRLITFKKKEEEKIELIVPIDSTATPISDKK</sequence>
<comment type="caution">
    <text evidence="6">The sequence shown here is derived from an EMBL/GenBank/DDBJ whole genome shotgun (WGS) entry which is preliminary data.</text>
</comment>
<comment type="subcellular location">
    <subcellularLocation>
        <location evidence="1">Membrane</location>
        <topology evidence="1">Single-pass membrane protein</topology>
    </subcellularLocation>
</comment>
<evidence type="ECO:0000313" key="7">
    <source>
        <dbReference type="Proteomes" id="UP001597393"/>
    </source>
</evidence>
<evidence type="ECO:0000259" key="5">
    <source>
        <dbReference type="Pfam" id="PF04357"/>
    </source>
</evidence>
<gene>
    <name evidence="6" type="ORF">ACFSQ3_00570</name>
</gene>
<keyword evidence="2" id="KW-0812">Transmembrane</keyword>
<accession>A0ABW5NHR1</accession>
<name>A0ABW5NHR1_9SPHI</name>
<keyword evidence="4" id="KW-0472">Membrane</keyword>
<dbReference type="EMBL" id="JBHUMA010000003">
    <property type="protein sequence ID" value="MFD2597427.1"/>
    <property type="molecule type" value="Genomic_DNA"/>
</dbReference>
<dbReference type="Pfam" id="PF05359">
    <property type="entry name" value="DUF748"/>
    <property type="match status" value="1"/>
</dbReference>
<evidence type="ECO:0000256" key="2">
    <source>
        <dbReference type="ARBA" id="ARBA00022692"/>
    </source>
</evidence>
<feature type="domain" description="Translocation and assembly module TamB C-terminal" evidence="5">
    <location>
        <begin position="998"/>
        <end position="1418"/>
    </location>
</feature>
<dbReference type="InterPro" id="IPR008023">
    <property type="entry name" value="DUF748"/>
</dbReference>
<reference evidence="7" key="1">
    <citation type="journal article" date="2019" name="Int. J. Syst. Evol. Microbiol.">
        <title>The Global Catalogue of Microorganisms (GCM) 10K type strain sequencing project: providing services to taxonomists for standard genome sequencing and annotation.</title>
        <authorList>
            <consortium name="The Broad Institute Genomics Platform"/>
            <consortium name="The Broad Institute Genome Sequencing Center for Infectious Disease"/>
            <person name="Wu L."/>
            <person name="Ma J."/>
        </authorList>
    </citation>
    <scope>NUCLEOTIDE SEQUENCE [LARGE SCALE GENOMIC DNA]</scope>
    <source>
        <strain evidence="7">KCTC 42248</strain>
    </source>
</reference>
<evidence type="ECO:0000256" key="4">
    <source>
        <dbReference type="ARBA" id="ARBA00023136"/>
    </source>
</evidence>
<dbReference type="InterPro" id="IPR007452">
    <property type="entry name" value="TamB_C"/>
</dbReference>
<keyword evidence="7" id="KW-1185">Reference proteome</keyword>
<protein>
    <submittedName>
        <fullName evidence="6">Translocation/assembly module TamB domain-containing protein</fullName>
    </submittedName>
</protein>
<dbReference type="RefSeq" id="WP_380866584.1">
    <property type="nucleotide sequence ID" value="NZ_JBHUMA010000003.1"/>
</dbReference>
<keyword evidence="3" id="KW-1133">Transmembrane helix</keyword>
<organism evidence="6 7">
    <name type="scientific">Sphingobacterium corticis</name>
    <dbReference type="NCBI Taxonomy" id="1812823"/>
    <lineage>
        <taxon>Bacteria</taxon>
        <taxon>Pseudomonadati</taxon>
        <taxon>Bacteroidota</taxon>
        <taxon>Sphingobacteriia</taxon>
        <taxon>Sphingobacteriales</taxon>
        <taxon>Sphingobacteriaceae</taxon>
        <taxon>Sphingobacterium</taxon>
    </lineage>
</organism>
<dbReference type="Proteomes" id="UP001597393">
    <property type="component" value="Unassembled WGS sequence"/>
</dbReference>
<dbReference type="Pfam" id="PF04357">
    <property type="entry name" value="TamB"/>
    <property type="match status" value="1"/>
</dbReference>
<dbReference type="PANTHER" id="PTHR36985">
    <property type="entry name" value="TRANSLOCATION AND ASSEMBLY MODULE SUBUNIT TAMB"/>
    <property type="match status" value="1"/>
</dbReference>
<evidence type="ECO:0000256" key="3">
    <source>
        <dbReference type="ARBA" id="ARBA00022989"/>
    </source>
</evidence>
<evidence type="ECO:0000256" key="1">
    <source>
        <dbReference type="ARBA" id="ARBA00004167"/>
    </source>
</evidence>
<dbReference type="PANTHER" id="PTHR36985:SF1">
    <property type="entry name" value="TRANSLOCATION AND ASSEMBLY MODULE SUBUNIT TAMB"/>
    <property type="match status" value="1"/>
</dbReference>